<keyword evidence="2" id="KW-1185">Reference proteome</keyword>
<accession>A0A8H5Y9F8</accession>
<dbReference type="GO" id="GO:0016787">
    <property type="term" value="F:hydrolase activity"/>
    <property type="evidence" value="ECO:0007669"/>
    <property type="project" value="UniProtKB-KW"/>
</dbReference>
<organism evidence="1 2">
    <name type="scientific">Fusarium mundagurra</name>
    <dbReference type="NCBI Taxonomy" id="1567541"/>
    <lineage>
        <taxon>Eukaryota</taxon>
        <taxon>Fungi</taxon>
        <taxon>Dikarya</taxon>
        <taxon>Ascomycota</taxon>
        <taxon>Pezizomycotina</taxon>
        <taxon>Sordariomycetes</taxon>
        <taxon>Hypocreomycetidae</taxon>
        <taxon>Hypocreales</taxon>
        <taxon>Nectriaceae</taxon>
        <taxon>Fusarium</taxon>
        <taxon>Fusarium fujikuroi species complex</taxon>
    </lineage>
</organism>
<evidence type="ECO:0000313" key="1">
    <source>
        <dbReference type="EMBL" id="KAF5708112.1"/>
    </source>
</evidence>
<dbReference type="AlphaFoldDB" id="A0A8H5Y9F8"/>
<comment type="caution">
    <text evidence="1">The sequence shown here is derived from an EMBL/GenBank/DDBJ whole genome shotgun (WGS) entry which is preliminary data.</text>
</comment>
<gene>
    <name evidence="1" type="ORF">FMUND_10760</name>
</gene>
<name>A0A8H5Y9F8_9HYPO</name>
<protein>
    <submittedName>
        <fullName evidence="1">Glycosyl hydrolase family 31</fullName>
    </submittedName>
</protein>
<reference evidence="1 2" key="1">
    <citation type="submission" date="2020-05" db="EMBL/GenBank/DDBJ databases">
        <title>Identification and distribution of gene clusters putatively required for synthesis of sphingolipid metabolism inhibitors in phylogenetically diverse species of the filamentous fungus Fusarium.</title>
        <authorList>
            <person name="Kim H.-S."/>
            <person name="Busman M."/>
            <person name="Brown D.W."/>
            <person name="Divon H."/>
            <person name="Uhlig S."/>
            <person name="Proctor R.H."/>
        </authorList>
    </citation>
    <scope>NUCLEOTIDE SEQUENCE [LARGE SCALE GENOMIC DNA]</scope>
    <source>
        <strain evidence="1 2">NRRL 66235</strain>
    </source>
</reference>
<sequence>MRPSTLHIIYAGRDDATNYVTNNRNLFLVDVILWTRQFFILKIRWNYTHVMKPAQKQFGALEKEAGWILVSQLKDLYKSDEQGLVTAGVDGGRAPLHPDIEKCCKDLYKALRPTPRVLVGLRLEIREQKRRARLYVVSGKSLDMGKLARVASGMGVASFRDLFGPDNLGASCSSQTRHNHATQEVQSNGNDAQHRMDLHVLMVTAESVELDAAGVNLFGTMYVVSGLGFVEEQSGTIRFDERPSYTLLAGVSVNGFKKCHQSGFCKRHRQYAGRVSVLGPNGSRHTTSSQAPIPSKDGQLSAVILKSISDHTEPINPPITISFIVSGTEPLAPRSINRQRGTFVRSQEGKKDNILLRVGAVISTKVNIPPSTDTSMHVLSQS</sequence>
<evidence type="ECO:0000313" key="2">
    <source>
        <dbReference type="Proteomes" id="UP000544331"/>
    </source>
</evidence>
<dbReference type="Proteomes" id="UP000544331">
    <property type="component" value="Unassembled WGS sequence"/>
</dbReference>
<dbReference type="EMBL" id="JAAOAN010000401">
    <property type="protein sequence ID" value="KAF5708112.1"/>
    <property type="molecule type" value="Genomic_DNA"/>
</dbReference>
<keyword evidence="1" id="KW-0378">Hydrolase</keyword>
<proteinExistence type="predicted"/>